<dbReference type="GO" id="GO:0004022">
    <property type="term" value="F:alcohol dehydrogenase (NAD+) activity"/>
    <property type="evidence" value="ECO:0007669"/>
    <property type="project" value="TreeGrafter"/>
</dbReference>
<dbReference type="InterPro" id="IPR039697">
    <property type="entry name" value="Alcohol_dehydrogenase_Fe"/>
</dbReference>
<dbReference type="Proteomes" id="UP000013782">
    <property type="component" value="Unassembled WGS sequence"/>
</dbReference>
<accession>R2QFY5</accession>
<dbReference type="EMBL" id="AJAQ01000011">
    <property type="protein sequence ID" value="EOH95412.1"/>
    <property type="molecule type" value="Genomic_DNA"/>
</dbReference>
<reference evidence="2 3" key="1">
    <citation type="submission" date="2013-02" db="EMBL/GenBank/DDBJ databases">
        <title>The Genome Sequence of Enterococcus pallens BAA-351.</title>
        <authorList>
            <consortium name="The Broad Institute Genome Sequencing Platform"/>
            <consortium name="The Broad Institute Genome Sequencing Center for Infectious Disease"/>
            <person name="Earl A.M."/>
            <person name="Gilmore M.S."/>
            <person name="Lebreton F."/>
            <person name="Walker B."/>
            <person name="Young S.K."/>
            <person name="Zeng Q."/>
            <person name="Gargeya S."/>
            <person name="Fitzgerald M."/>
            <person name="Haas B."/>
            <person name="Abouelleil A."/>
            <person name="Alvarado L."/>
            <person name="Arachchi H.M."/>
            <person name="Berlin A.M."/>
            <person name="Chapman S.B."/>
            <person name="Dewar J."/>
            <person name="Goldberg J."/>
            <person name="Griggs A."/>
            <person name="Gujja S."/>
            <person name="Hansen M."/>
            <person name="Howarth C."/>
            <person name="Imamovic A."/>
            <person name="Larimer J."/>
            <person name="McCowan C."/>
            <person name="Murphy C."/>
            <person name="Neiman D."/>
            <person name="Pearson M."/>
            <person name="Priest M."/>
            <person name="Roberts A."/>
            <person name="Saif S."/>
            <person name="Shea T."/>
            <person name="Sisk P."/>
            <person name="Sykes S."/>
            <person name="Wortman J."/>
            <person name="Nusbaum C."/>
            <person name="Birren B."/>
        </authorList>
    </citation>
    <scope>NUCLEOTIDE SEQUENCE [LARGE SCALE GENOMIC DNA]</scope>
    <source>
        <strain evidence="2 3">ATCC BAA-351</strain>
    </source>
</reference>
<dbReference type="PATRIC" id="fig|1158607.3.peg.1360"/>
<gene>
    <name evidence="2" type="ORF">UAU_01374</name>
</gene>
<dbReference type="eggNOG" id="COG1454">
    <property type="taxonomic scope" value="Bacteria"/>
</dbReference>
<comment type="caution">
    <text evidence="2">The sequence shown here is derived from an EMBL/GenBank/DDBJ whole genome shotgun (WGS) entry which is preliminary data.</text>
</comment>
<protein>
    <recommendedName>
        <fullName evidence="1">Fe-containing alcohol dehydrogenase-like C-terminal domain-containing protein</fullName>
    </recommendedName>
</protein>
<keyword evidence="3" id="KW-1185">Reference proteome</keyword>
<dbReference type="HOGENOM" id="CLU_2860826_0_0_9"/>
<feature type="domain" description="Fe-containing alcohol dehydrogenase-like C-terminal" evidence="1">
    <location>
        <begin position="1"/>
        <end position="62"/>
    </location>
</feature>
<evidence type="ECO:0000313" key="2">
    <source>
        <dbReference type="EMBL" id="EOH95412.1"/>
    </source>
</evidence>
<dbReference type="InterPro" id="IPR056798">
    <property type="entry name" value="ADH_Fe_C"/>
</dbReference>
<evidence type="ECO:0000259" key="1">
    <source>
        <dbReference type="Pfam" id="PF25137"/>
    </source>
</evidence>
<dbReference type="Pfam" id="PF25137">
    <property type="entry name" value="ADH_Fe_C"/>
    <property type="match status" value="1"/>
</dbReference>
<proteinExistence type="predicted"/>
<dbReference type="PANTHER" id="PTHR11496:SF106">
    <property type="entry name" value="LACTALDEHYDE REDUCTASE"/>
    <property type="match status" value="1"/>
</dbReference>
<dbReference type="AlphaFoldDB" id="R2QFY5"/>
<sequence>MDAMTQAIEGFITKGAWELTDMLHLKAIEIVGRSLRDSVAEQLEVREEMALGQYIAGMVFSMLA</sequence>
<dbReference type="STRING" id="160454.RV10_GL003532"/>
<dbReference type="PANTHER" id="PTHR11496">
    <property type="entry name" value="ALCOHOL DEHYDROGENASE"/>
    <property type="match status" value="1"/>
</dbReference>
<dbReference type="Gene3D" id="1.20.1090.10">
    <property type="entry name" value="Dehydroquinate synthase-like - alpha domain"/>
    <property type="match status" value="1"/>
</dbReference>
<organism evidence="2 3">
    <name type="scientific">Enterococcus pallens ATCC BAA-351</name>
    <dbReference type="NCBI Taxonomy" id="1158607"/>
    <lineage>
        <taxon>Bacteria</taxon>
        <taxon>Bacillati</taxon>
        <taxon>Bacillota</taxon>
        <taxon>Bacilli</taxon>
        <taxon>Lactobacillales</taxon>
        <taxon>Enterococcaceae</taxon>
        <taxon>Enterococcus</taxon>
    </lineage>
</organism>
<dbReference type="SUPFAM" id="SSF56796">
    <property type="entry name" value="Dehydroquinate synthase-like"/>
    <property type="match status" value="1"/>
</dbReference>
<name>R2QFY5_9ENTE</name>
<evidence type="ECO:0000313" key="3">
    <source>
        <dbReference type="Proteomes" id="UP000013782"/>
    </source>
</evidence>